<feature type="domain" description="Ribosomal protein L9" evidence="8">
    <location>
        <begin position="13"/>
        <end position="40"/>
    </location>
</feature>
<dbReference type="InterPro" id="IPR020594">
    <property type="entry name" value="Ribosomal_bL9_bac/chp"/>
</dbReference>
<keyword evidence="4 7" id="KW-0689">Ribosomal protein</keyword>
<dbReference type="AlphaFoldDB" id="A0A6J4IG16"/>
<dbReference type="NCBIfam" id="TIGR00158">
    <property type="entry name" value="L9"/>
    <property type="match status" value="1"/>
</dbReference>
<dbReference type="PROSITE" id="PS00651">
    <property type="entry name" value="RIBOSOMAL_L9"/>
    <property type="match status" value="1"/>
</dbReference>
<comment type="function">
    <text evidence="7">Binds to the 23S rRNA.</text>
</comment>
<dbReference type="InterPro" id="IPR020069">
    <property type="entry name" value="Ribosomal_bL9_C"/>
</dbReference>
<evidence type="ECO:0000256" key="1">
    <source>
        <dbReference type="ARBA" id="ARBA00010605"/>
    </source>
</evidence>
<dbReference type="HAMAP" id="MF_00503">
    <property type="entry name" value="Ribosomal_bL9"/>
    <property type="match status" value="1"/>
</dbReference>
<dbReference type="GO" id="GO:0003735">
    <property type="term" value="F:structural constituent of ribosome"/>
    <property type="evidence" value="ECO:0007669"/>
    <property type="project" value="InterPro"/>
</dbReference>
<dbReference type="SUPFAM" id="SSF55658">
    <property type="entry name" value="L9 N-domain-like"/>
    <property type="match status" value="1"/>
</dbReference>
<evidence type="ECO:0000256" key="2">
    <source>
        <dbReference type="ARBA" id="ARBA00022730"/>
    </source>
</evidence>
<keyword evidence="5 7" id="KW-0687">Ribonucleoprotein</keyword>
<dbReference type="EMBL" id="CADCTF010000104">
    <property type="protein sequence ID" value="CAA9249154.1"/>
    <property type="molecule type" value="Genomic_DNA"/>
</dbReference>
<evidence type="ECO:0000256" key="5">
    <source>
        <dbReference type="ARBA" id="ARBA00023274"/>
    </source>
</evidence>
<evidence type="ECO:0000256" key="7">
    <source>
        <dbReference type="HAMAP-Rule" id="MF_00503"/>
    </source>
</evidence>
<name>A0A6J4IG16_9ACTN</name>
<gene>
    <name evidence="7" type="primary">rplI</name>
    <name evidence="9" type="ORF">AVDCRST_MAG50-2497</name>
</gene>
<accession>A0A6J4IG16</accession>
<dbReference type="GO" id="GO:0005840">
    <property type="term" value="C:ribosome"/>
    <property type="evidence" value="ECO:0007669"/>
    <property type="project" value="UniProtKB-KW"/>
</dbReference>
<dbReference type="InterPro" id="IPR036791">
    <property type="entry name" value="Ribosomal_bL9_C_sf"/>
</dbReference>
<organism evidence="9">
    <name type="scientific">uncultured Acidimicrobiales bacterium</name>
    <dbReference type="NCBI Taxonomy" id="310071"/>
    <lineage>
        <taxon>Bacteria</taxon>
        <taxon>Bacillati</taxon>
        <taxon>Actinomycetota</taxon>
        <taxon>Acidimicrobiia</taxon>
        <taxon>Acidimicrobiales</taxon>
        <taxon>environmental samples</taxon>
    </lineage>
</organism>
<dbReference type="Gene3D" id="3.40.5.10">
    <property type="entry name" value="Ribosomal protein L9, N-terminal domain"/>
    <property type="match status" value="1"/>
</dbReference>
<reference evidence="9" key="1">
    <citation type="submission" date="2020-02" db="EMBL/GenBank/DDBJ databases">
        <authorList>
            <person name="Meier V. D."/>
        </authorList>
    </citation>
    <scope>NUCLEOTIDE SEQUENCE</scope>
    <source>
        <strain evidence="9">AVDCRST_MAG50</strain>
    </source>
</reference>
<dbReference type="Pfam" id="PF03948">
    <property type="entry name" value="Ribosomal_L9_C"/>
    <property type="match status" value="1"/>
</dbReference>
<dbReference type="PANTHER" id="PTHR21368">
    <property type="entry name" value="50S RIBOSOMAL PROTEIN L9"/>
    <property type="match status" value="1"/>
</dbReference>
<keyword evidence="3 7" id="KW-0694">RNA-binding</keyword>
<dbReference type="InterPro" id="IPR020070">
    <property type="entry name" value="Ribosomal_bL9_N"/>
</dbReference>
<evidence type="ECO:0000256" key="4">
    <source>
        <dbReference type="ARBA" id="ARBA00022980"/>
    </source>
</evidence>
<dbReference type="GO" id="GO:0006412">
    <property type="term" value="P:translation"/>
    <property type="evidence" value="ECO:0007669"/>
    <property type="project" value="UniProtKB-UniRule"/>
</dbReference>
<dbReference type="InterPro" id="IPR009027">
    <property type="entry name" value="Ribosomal_bL9/RNase_H1_N"/>
</dbReference>
<evidence type="ECO:0000313" key="9">
    <source>
        <dbReference type="EMBL" id="CAA9249154.1"/>
    </source>
</evidence>
<evidence type="ECO:0000256" key="3">
    <source>
        <dbReference type="ARBA" id="ARBA00022884"/>
    </source>
</evidence>
<evidence type="ECO:0000256" key="6">
    <source>
        <dbReference type="ARBA" id="ARBA00035292"/>
    </source>
</evidence>
<dbReference type="Pfam" id="PF01281">
    <property type="entry name" value="Ribosomal_L9_N"/>
    <property type="match status" value="1"/>
</dbReference>
<dbReference type="InterPro" id="IPR036935">
    <property type="entry name" value="Ribosomal_bL9_N_sf"/>
</dbReference>
<evidence type="ECO:0000259" key="8">
    <source>
        <dbReference type="PROSITE" id="PS00651"/>
    </source>
</evidence>
<dbReference type="GO" id="GO:1990904">
    <property type="term" value="C:ribonucleoprotein complex"/>
    <property type="evidence" value="ECO:0007669"/>
    <property type="project" value="UniProtKB-KW"/>
</dbReference>
<dbReference type="GO" id="GO:0019843">
    <property type="term" value="F:rRNA binding"/>
    <property type="evidence" value="ECO:0007669"/>
    <property type="project" value="UniProtKB-UniRule"/>
</dbReference>
<keyword evidence="2 7" id="KW-0699">rRNA-binding</keyword>
<sequence length="148" mass="16185">MKIVLRADLDNVGKKGDILEVADGYARNFLLPKGHAIVATRGVVAQAGSMRRSRDVRDARERSGAEEIARRLVPAVIRLTSRAGGEGKLFGSVTSADVVAAVQAQTGIELDRRKVHLDDPIRTLGTHEVPVKLHREVEFRVTVEVTKQ</sequence>
<protein>
    <recommendedName>
        <fullName evidence="6 7">Large ribosomal subunit protein bL9</fullName>
    </recommendedName>
</protein>
<dbReference type="InterPro" id="IPR000244">
    <property type="entry name" value="Ribosomal_bL9"/>
</dbReference>
<proteinExistence type="inferred from homology"/>
<dbReference type="SUPFAM" id="SSF55653">
    <property type="entry name" value="Ribosomal protein L9 C-domain"/>
    <property type="match status" value="1"/>
</dbReference>
<comment type="similarity">
    <text evidence="1 7">Belongs to the bacterial ribosomal protein bL9 family.</text>
</comment>
<dbReference type="Gene3D" id="3.10.430.100">
    <property type="entry name" value="Ribosomal protein L9, C-terminal domain"/>
    <property type="match status" value="1"/>
</dbReference>